<sequence length="542" mass="60232">MAPTVDKESVPGTVTLVDVQHILATRHLDKGDRDIVLVPTPSNDPDDPLNWSPRRKLLSTICVNVYTLFTGISGSVVYSVLVPLSEASGVSVDTLNQGTGYMFLLAGWGLLFWQPFALHYGKRLTYIISMLGCLAMTMWGPYANTNGQWIARNIVLGFFEAPIEALPEITVTDVYFTHERGTYMGLYALFLAGSNYFAPVICGFIAQYQGWQWVFYWPSIFLAFATAFLFFFMEETNYVRISPSLVESTSQTESSPGSEQDPEKTPKSADNQEPTDVDTGVVYKKKTYIQKLSLLSANRGKNNMLRRMSQTLYFLSWPVIFYAGFSYGSYLIWFNVLNGTASIILGGAPYNFSSAMVGLSYVACCLGTIAASLFTGRFSDWLTIKLARRNNGVMEAEQRLWPFAACIVVVPASLILWGVGAAHNIHWFGLLVAMCTLAFCNTCGITLSVNYLVDSYRELSGDAMATVILVRNTMSFAIGYGITPWVENLGYQNCFISAAFIGMACAAVFLIMIKWELGEWDGTLNIYYHILYYSGNVQSEPV</sequence>
<feature type="transmembrane region" description="Helical" evidence="6">
    <location>
        <begin position="311"/>
        <end position="334"/>
    </location>
</feature>
<feature type="transmembrane region" description="Helical" evidence="6">
    <location>
        <begin position="425"/>
        <end position="453"/>
    </location>
</feature>
<evidence type="ECO:0000313" key="7">
    <source>
        <dbReference type="EMBL" id="GAD94117.1"/>
    </source>
</evidence>
<evidence type="ECO:0000256" key="5">
    <source>
        <dbReference type="SAM" id="MobiDB-lite"/>
    </source>
</evidence>
<protein>
    <submittedName>
        <fullName evidence="7">MFS transporter</fullName>
    </submittedName>
</protein>
<feature type="transmembrane region" description="Helical" evidence="6">
    <location>
        <begin position="354"/>
        <end position="379"/>
    </location>
</feature>
<name>V5FZR6_BYSSN</name>
<feature type="transmembrane region" description="Helical" evidence="6">
    <location>
        <begin position="214"/>
        <end position="233"/>
    </location>
</feature>
<keyword evidence="4 6" id="KW-0472">Membrane</keyword>
<dbReference type="Proteomes" id="UP000018001">
    <property type="component" value="Unassembled WGS sequence"/>
</dbReference>
<evidence type="ECO:0000256" key="2">
    <source>
        <dbReference type="ARBA" id="ARBA00022692"/>
    </source>
</evidence>
<dbReference type="SUPFAM" id="SSF103473">
    <property type="entry name" value="MFS general substrate transporter"/>
    <property type="match status" value="1"/>
</dbReference>
<dbReference type="eggNOG" id="KOG0255">
    <property type="taxonomic scope" value="Eukaryota"/>
</dbReference>
<dbReference type="PANTHER" id="PTHR23502:SF30">
    <property type="entry name" value="TRANSPORTER, PUTATIVE (AFU_ORTHOLOGUE AFUA_8G04702)-RELATED"/>
    <property type="match status" value="1"/>
</dbReference>
<gene>
    <name evidence="7" type="ORF">PVAR5_2738</name>
</gene>
<dbReference type="InParanoid" id="V5FZR6"/>
<keyword evidence="3 6" id="KW-1133">Transmembrane helix</keyword>
<keyword evidence="8" id="KW-1185">Reference proteome</keyword>
<dbReference type="EMBL" id="BAUL01000079">
    <property type="protein sequence ID" value="GAD94117.1"/>
    <property type="molecule type" value="Genomic_DNA"/>
</dbReference>
<keyword evidence="2 6" id="KW-0812">Transmembrane</keyword>
<dbReference type="GO" id="GO:0022857">
    <property type="term" value="F:transmembrane transporter activity"/>
    <property type="evidence" value="ECO:0007669"/>
    <property type="project" value="InterPro"/>
</dbReference>
<dbReference type="PANTHER" id="PTHR23502">
    <property type="entry name" value="MAJOR FACILITATOR SUPERFAMILY"/>
    <property type="match status" value="1"/>
</dbReference>
<feature type="transmembrane region" description="Helical" evidence="6">
    <location>
        <begin position="186"/>
        <end position="208"/>
    </location>
</feature>
<proteinExistence type="predicted"/>
<feature type="transmembrane region" description="Helical" evidence="6">
    <location>
        <begin position="400"/>
        <end position="419"/>
    </location>
</feature>
<reference evidence="8" key="1">
    <citation type="journal article" date="2014" name="Genome Announc.">
        <title>Draft genome sequence of the formaldehyde-resistant fungus Byssochlamys spectabilis No. 5 (anamorph Paecilomyces variotii No. 5) (NBRC109023).</title>
        <authorList>
            <person name="Oka T."/>
            <person name="Ekino K."/>
            <person name="Fukuda K."/>
            <person name="Nomura Y."/>
        </authorList>
    </citation>
    <scope>NUCLEOTIDE SEQUENCE [LARGE SCALE GENOMIC DNA]</scope>
    <source>
        <strain evidence="8">No. 5 / NBRC 109023</strain>
    </source>
</reference>
<accession>V5FZR6</accession>
<feature type="transmembrane region" description="Helical" evidence="6">
    <location>
        <begin position="57"/>
        <end position="81"/>
    </location>
</feature>
<organism evidence="7 8">
    <name type="scientific">Byssochlamys spectabilis (strain No. 5 / NBRC 109023)</name>
    <name type="common">Paecilomyces variotii</name>
    <dbReference type="NCBI Taxonomy" id="1356009"/>
    <lineage>
        <taxon>Eukaryota</taxon>
        <taxon>Fungi</taxon>
        <taxon>Dikarya</taxon>
        <taxon>Ascomycota</taxon>
        <taxon>Pezizomycotina</taxon>
        <taxon>Eurotiomycetes</taxon>
        <taxon>Eurotiomycetidae</taxon>
        <taxon>Eurotiales</taxon>
        <taxon>Thermoascaceae</taxon>
        <taxon>Paecilomyces</taxon>
    </lineage>
</organism>
<feature type="region of interest" description="Disordered" evidence="5">
    <location>
        <begin position="249"/>
        <end position="276"/>
    </location>
</feature>
<comment type="subcellular location">
    <subcellularLocation>
        <location evidence="1">Membrane</location>
        <topology evidence="1">Multi-pass membrane protein</topology>
    </subcellularLocation>
</comment>
<feature type="transmembrane region" description="Helical" evidence="6">
    <location>
        <begin position="465"/>
        <end position="483"/>
    </location>
</feature>
<comment type="caution">
    <text evidence="7">The sequence shown here is derived from an EMBL/GenBank/DDBJ whole genome shotgun (WGS) entry which is preliminary data.</text>
</comment>
<dbReference type="InterPro" id="IPR011701">
    <property type="entry name" value="MFS"/>
</dbReference>
<dbReference type="FunFam" id="1.20.1250.20:FF:000319">
    <property type="entry name" value="MFS transporter, putative"/>
    <property type="match status" value="1"/>
</dbReference>
<feature type="transmembrane region" description="Helical" evidence="6">
    <location>
        <begin position="101"/>
        <end position="121"/>
    </location>
</feature>
<dbReference type="Pfam" id="PF07690">
    <property type="entry name" value="MFS_1"/>
    <property type="match status" value="1"/>
</dbReference>
<evidence type="ECO:0000256" key="6">
    <source>
        <dbReference type="SAM" id="Phobius"/>
    </source>
</evidence>
<dbReference type="OrthoDB" id="5215911at2759"/>
<feature type="compositionally biased region" description="Polar residues" evidence="5">
    <location>
        <begin position="249"/>
        <end position="258"/>
    </location>
</feature>
<dbReference type="Gene3D" id="1.20.1250.20">
    <property type="entry name" value="MFS general substrate transporter like domains"/>
    <property type="match status" value="1"/>
</dbReference>
<evidence type="ECO:0000313" key="8">
    <source>
        <dbReference type="Proteomes" id="UP000018001"/>
    </source>
</evidence>
<dbReference type="InterPro" id="IPR036259">
    <property type="entry name" value="MFS_trans_sf"/>
</dbReference>
<dbReference type="HOGENOM" id="CLU_008455_13_3_1"/>
<feature type="transmembrane region" description="Helical" evidence="6">
    <location>
        <begin position="495"/>
        <end position="513"/>
    </location>
</feature>
<evidence type="ECO:0000256" key="4">
    <source>
        <dbReference type="ARBA" id="ARBA00023136"/>
    </source>
</evidence>
<dbReference type="AlphaFoldDB" id="V5FZR6"/>
<evidence type="ECO:0000256" key="3">
    <source>
        <dbReference type="ARBA" id="ARBA00022989"/>
    </source>
</evidence>
<dbReference type="GO" id="GO:0005886">
    <property type="term" value="C:plasma membrane"/>
    <property type="evidence" value="ECO:0007669"/>
    <property type="project" value="TreeGrafter"/>
</dbReference>
<evidence type="ECO:0000256" key="1">
    <source>
        <dbReference type="ARBA" id="ARBA00004141"/>
    </source>
</evidence>